<keyword evidence="2" id="KW-0288">FMN</keyword>
<evidence type="ECO:0000259" key="5">
    <source>
        <dbReference type="Pfam" id="PF00296"/>
    </source>
</evidence>
<keyword evidence="4" id="KW-0503">Monooxygenase</keyword>
<dbReference type="PATRIC" id="fig|1329909.3.peg.3904"/>
<keyword evidence="3" id="KW-0560">Oxidoreductase</keyword>
<accession>T0HM94</accession>
<dbReference type="GO" id="GO:0008726">
    <property type="term" value="F:alkanesulfonate monooxygenase activity"/>
    <property type="evidence" value="ECO:0007669"/>
    <property type="project" value="TreeGrafter"/>
</dbReference>
<evidence type="ECO:0000256" key="4">
    <source>
        <dbReference type="ARBA" id="ARBA00023033"/>
    </source>
</evidence>
<evidence type="ECO:0000256" key="2">
    <source>
        <dbReference type="ARBA" id="ARBA00022643"/>
    </source>
</evidence>
<dbReference type="PANTHER" id="PTHR42847:SF4">
    <property type="entry name" value="ALKANESULFONATE MONOOXYGENASE-RELATED"/>
    <property type="match status" value="1"/>
</dbReference>
<reference evidence="6 7" key="1">
    <citation type="journal article" date="2013" name="Genome Announc.">
        <title>Draft Genome Sequence of Sphingobium quisquiliarum Strain P25T, a Novel Hexachlorocyclohexane (HCH)-Degrading Bacterium Isolated from an HCH Dumpsite.</title>
        <authorList>
            <person name="Kumar Singh A."/>
            <person name="Sangwan N."/>
            <person name="Sharma A."/>
            <person name="Gupta V."/>
            <person name="Khurana J.P."/>
            <person name="Lal R."/>
        </authorList>
    </citation>
    <scope>NUCLEOTIDE SEQUENCE [LARGE SCALE GENOMIC DNA]</scope>
    <source>
        <strain evidence="6 7">P25</strain>
    </source>
</reference>
<dbReference type="GO" id="GO:0046306">
    <property type="term" value="P:alkanesulfonate catabolic process"/>
    <property type="evidence" value="ECO:0007669"/>
    <property type="project" value="TreeGrafter"/>
</dbReference>
<dbReference type="Proteomes" id="UP000015525">
    <property type="component" value="Unassembled WGS sequence"/>
</dbReference>
<dbReference type="SUPFAM" id="SSF51679">
    <property type="entry name" value="Bacterial luciferase-like"/>
    <property type="match status" value="1"/>
</dbReference>
<sequence>MAVKLLWYLTAPDGPYPWEPEGRWECDFRHMQQLAVTIDRLGYYGALLGTGLQDDVLAVSAAMISATERMRFLAAIHPGLLSPVKLAQFALTMDRFSGGRTLFNVVNGNDAILPAFGVNYEHDERYDFSFEYWDAFRRFYTGQRDGYDGRYVKLAAAPINRGPGSKGTEEQSIPPTQIGGVPLWGAGTSPAGVAHSVKLLDVYLSFANTPQKLGEKFASVAAEAAKIERKLEFGTRLQVIVRETEEEAWAYADWLIEKTSIEYALQSINRPLPVGNLDREKALQDPQIRRNVEAFQSGRKPRARDFEIYPNVWVGPSLFGFDILAPMAGTTLVGSAENVAARIREFEAHGTSAFILSGFPLISEAHRFADLVFPLLDIDHGFDIPRLGSRARAATSAPVYSTGRSNTQLAGALS</sequence>
<evidence type="ECO:0000313" key="6">
    <source>
        <dbReference type="EMBL" id="EQA98688.1"/>
    </source>
</evidence>
<dbReference type="RefSeq" id="WP_021240035.1">
    <property type="nucleotide sequence ID" value="NZ_ATHO01000170.1"/>
</dbReference>
<feature type="domain" description="Luciferase-like" evidence="5">
    <location>
        <begin position="26"/>
        <end position="351"/>
    </location>
</feature>
<gene>
    <name evidence="6" type="ORF">L288_20280</name>
</gene>
<name>T0HM94_9SPHN</name>
<keyword evidence="7" id="KW-1185">Reference proteome</keyword>
<dbReference type="PANTHER" id="PTHR42847">
    <property type="entry name" value="ALKANESULFONATE MONOOXYGENASE"/>
    <property type="match status" value="1"/>
</dbReference>
<evidence type="ECO:0000256" key="1">
    <source>
        <dbReference type="ARBA" id="ARBA00022630"/>
    </source>
</evidence>
<organism evidence="6 7">
    <name type="scientific">Sphingobium quisquiliarum P25</name>
    <dbReference type="NCBI Taxonomy" id="1329909"/>
    <lineage>
        <taxon>Bacteria</taxon>
        <taxon>Pseudomonadati</taxon>
        <taxon>Pseudomonadota</taxon>
        <taxon>Alphaproteobacteria</taxon>
        <taxon>Sphingomonadales</taxon>
        <taxon>Sphingomonadaceae</taxon>
        <taxon>Sphingobium</taxon>
    </lineage>
</organism>
<dbReference type="EMBL" id="ATHO01000170">
    <property type="protein sequence ID" value="EQA98688.1"/>
    <property type="molecule type" value="Genomic_DNA"/>
</dbReference>
<evidence type="ECO:0000256" key="3">
    <source>
        <dbReference type="ARBA" id="ARBA00023002"/>
    </source>
</evidence>
<dbReference type="InterPro" id="IPR036661">
    <property type="entry name" value="Luciferase-like_sf"/>
</dbReference>
<dbReference type="Pfam" id="PF00296">
    <property type="entry name" value="Bac_luciferase"/>
    <property type="match status" value="1"/>
</dbReference>
<dbReference type="Gene3D" id="3.20.20.30">
    <property type="entry name" value="Luciferase-like domain"/>
    <property type="match status" value="1"/>
</dbReference>
<keyword evidence="1" id="KW-0285">Flavoprotein</keyword>
<dbReference type="InterPro" id="IPR011251">
    <property type="entry name" value="Luciferase-like_dom"/>
</dbReference>
<dbReference type="InterPro" id="IPR050172">
    <property type="entry name" value="SsuD_RutA_monooxygenase"/>
</dbReference>
<dbReference type="AlphaFoldDB" id="T0HM94"/>
<proteinExistence type="predicted"/>
<protein>
    <recommendedName>
        <fullName evidence="5">Luciferase-like domain-containing protein</fullName>
    </recommendedName>
</protein>
<comment type="caution">
    <text evidence="6">The sequence shown here is derived from an EMBL/GenBank/DDBJ whole genome shotgun (WGS) entry which is preliminary data.</text>
</comment>
<evidence type="ECO:0000313" key="7">
    <source>
        <dbReference type="Proteomes" id="UP000015525"/>
    </source>
</evidence>